<evidence type="ECO:0000313" key="6">
    <source>
        <dbReference type="EMBL" id="ANF88920.1"/>
    </source>
</evidence>
<dbReference type="PANTHER" id="PTHR43408:SF1">
    <property type="entry name" value="FMN REDUCTASE (NADPH)"/>
    <property type="match status" value="1"/>
</dbReference>
<dbReference type="PATRIC" id="fig|219572.3.peg.5739"/>
<protein>
    <submittedName>
        <fullName evidence="6">NAD(P)H-dependent FMN reductase</fullName>
    </submittedName>
</protein>
<dbReference type="KEGG" id="panr:A7J50_5590"/>
<sequence length="197" mass="21528">MLVVTLGGSPSQRSRSGVLLEKTRQWLQDKGVEVVSYQIRDFPAEDLLHARFDSPKVIDLLQQVANADGLVIATPVYKASFSGALKTVLDLLPERALAHKIVLPMATGGSIAHMLAVDYALKPVLSALKAQELLHGIFAEDSQIAYGEGSAQAQLVPVLEQRLHEALETLYSAMARRPKPLDPNVLNDRLLSARWSI</sequence>
<dbReference type="SUPFAM" id="SSF52218">
    <property type="entry name" value="Flavoproteins"/>
    <property type="match status" value="1"/>
</dbReference>
<dbReference type="AlphaFoldDB" id="A0A172Z8S9"/>
<proteinExistence type="inferred from homology"/>
<dbReference type="GO" id="GO:0016655">
    <property type="term" value="F:oxidoreductase activity, acting on NAD(P)H, quinone or similar compound as acceptor"/>
    <property type="evidence" value="ECO:0007669"/>
    <property type="project" value="UniProtKB-ARBA"/>
</dbReference>
<keyword evidence="4" id="KW-0560">Oxidoreductase</keyword>
<dbReference type="GO" id="GO:0008752">
    <property type="term" value="F:FMN reductase [NAD(P)H] activity"/>
    <property type="evidence" value="ECO:0007669"/>
    <property type="project" value="InterPro"/>
</dbReference>
<dbReference type="InterPro" id="IPR020048">
    <property type="entry name" value="NADPH-dep_FMN_reduc_SsuE"/>
</dbReference>
<organism evidence="6 7">
    <name type="scientific">Pseudomonas antarctica</name>
    <dbReference type="NCBI Taxonomy" id="219572"/>
    <lineage>
        <taxon>Bacteria</taxon>
        <taxon>Pseudomonadati</taxon>
        <taxon>Pseudomonadota</taxon>
        <taxon>Gammaproteobacteria</taxon>
        <taxon>Pseudomonadales</taxon>
        <taxon>Pseudomonadaceae</taxon>
        <taxon>Pseudomonas</taxon>
    </lineage>
</organism>
<evidence type="ECO:0000256" key="1">
    <source>
        <dbReference type="ARBA" id="ARBA00005990"/>
    </source>
</evidence>
<name>A0A172Z8S9_9PSED</name>
<evidence type="ECO:0000256" key="3">
    <source>
        <dbReference type="ARBA" id="ARBA00022643"/>
    </source>
</evidence>
<evidence type="ECO:0000256" key="2">
    <source>
        <dbReference type="ARBA" id="ARBA00022630"/>
    </source>
</evidence>
<keyword evidence="2" id="KW-0285">Flavoprotein</keyword>
<dbReference type="NCBIfam" id="NF007859">
    <property type="entry name" value="PRK10569.1"/>
    <property type="match status" value="1"/>
</dbReference>
<dbReference type="Proteomes" id="UP000077829">
    <property type="component" value="Chromosome"/>
</dbReference>
<evidence type="ECO:0000313" key="7">
    <source>
        <dbReference type="Proteomes" id="UP000077829"/>
    </source>
</evidence>
<dbReference type="Gene3D" id="3.40.50.360">
    <property type="match status" value="1"/>
</dbReference>
<dbReference type="InterPro" id="IPR029039">
    <property type="entry name" value="Flavoprotein-like_sf"/>
</dbReference>
<gene>
    <name evidence="6" type="ORF">A7J50_5590</name>
</gene>
<dbReference type="STRING" id="219572.A7J50_5590"/>
<dbReference type="PANTHER" id="PTHR43408">
    <property type="entry name" value="FMN REDUCTASE (NADPH)"/>
    <property type="match status" value="1"/>
</dbReference>
<dbReference type="InterPro" id="IPR005025">
    <property type="entry name" value="FMN_Rdtase-like_dom"/>
</dbReference>
<dbReference type="RefSeq" id="WP_053258559.1">
    <property type="nucleotide sequence ID" value="NZ_CP015600.1"/>
</dbReference>
<feature type="domain" description="NADPH-dependent FMN reductase-like" evidence="5">
    <location>
        <begin position="1"/>
        <end position="141"/>
    </location>
</feature>
<comment type="similarity">
    <text evidence="1">Belongs to the SsuE family.</text>
</comment>
<accession>A0A172Z8S9</accession>
<evidence type="ECO:0000256" key="4">
    <source>
        <dbReference type="ARBA" id="ARBA00023002"/>
    </source>
</evidence>
<keyword evidence="3" id="KW-0288">FMN</keyword>
<dbReference type="GeneID" id="61635734"/>
<dbReference type="EMBL" id="CP015600">
    <property type="protein sequence ID" value="ANF88920.1"/>
    <property type="molecule type" value="Genomic_DNA"/>
</dbReference>
<dbReference type="InterPro" id="IPR051814">
    <property type="entry name" value="NAD(P)H-dep_FMN_reductase"/>
</dbReference>
<dbReference type="NCBIfam" id="TIGR03567">
    <property type="entry name" value="FMN_reduc_SsuE"/>
    <property type="match status" value="1"/>
</dbReference>
<dbReference type="Pfam" id="PF03358">
    <property type="entry name" value="FMN_red"/>
    <property type="match status" value="1"/>
</dbReference>
<evidence type="ECO:0000259" key="5">
    <source>
        <dbReference type="Pfam" id="PF03358"/>
    </source>
</evidence>
<dbReference type="GO" id="GO:0046306">
    <property type="term" value="P:alkanesulfonate catabolic process"/>
    <property type="evidence" value="ECO:0007669"/>
    <property type="project" value="InterPro"/>
</dbReference>
<reference evidence="6 7" key="1">
    <citation type="submission" date="2016-05" db="EMBL/GenBank/DDBJ databases">
        <title>Complete genome sequence of Pseudomonas antarctica PAMC 27494.</title>
        <authorList>
            <person name="Lee J."/>
        </authorList>
    </citation>
    <scope>NUCLEOTIDE SEQUENCE [LARGE SCALE GENOMIC DNA]</scope>
    <source>
        <strain evidence="6 7">PAMC 27494</strain>
    </source>
</reference>